<evidence type="ECO:0000256" key="10">
    <source>
        <dbReference type="ARBA" id="ARBA00032729"/>
    </source>
</evidence>
<evidence type="ECO:0000256" key="13">
    <source>
        <dbReference type="PIRSR" id="PIRSR005096-2"/>
    </source>
</evidence>
<dbReference type="CDD" id="cd09019">
    <property type="entry name" value="galactose_mutarotase_like"/>
    <property type="match status" value="1"/>
</dbReference>
<feature type="binding site" evidence="14">
    <location>
        <begin position="28"/>
        <end position="29"/>
    </location>
    <ligand>
        <name>beta-D-galactose</name>
        <dbReference type="ChEBI" id="CHEBI:27667"/>
    </ligand>
</feature>
<accession>A0A7M7PR52</accession>
<dbReference type="UniPathway" id="UPA00214"/>
<comment type="pathway">
    <text evidence="3">Carbohydrate metabolism; galactose metabolism.</text>
</comment>
<dbReference type="InterPro" id="IPR014718">
    <property type="entry name" value="GH-type_carb-bd"/>
</dbReference>
<dbReference type="Pfam" id="PF01263">
    <property type="entry name" value="Aldose_epim"/>
    <property type="match status" value="1"/>
</dbReference>
<dbReference type="PROSITE" id="PS00545">
    <property type="entry name" value="ALDOSE_1_EPIMERASE"/>
    <property type="match status" value="1"/>
</dbReference>
<keyword evidence="16" id="KW-1185">Reference proteome</keyword>
<feature type="active site" description="Proton acceptor" evidence="12">
    <location>
        <position position="258"/>
    </location>
</feature>
<dbReference type="SUPFAM" id="SSF74650">
    <property type="entry name" value="Galactose mutarotase-like"/>
    <property type="match status" value="1"/>
</dbReference>
<organism evidence="15 16">
    <name type="scientific">Strongylocentrotus purpuratus</name>
    <name type="common">Purple sea urchin</name>
    <dbReference type="NCBI Taxonomy" id="7668"/>
    <lineage>
        <taxon>Eukaryota</taxon>
        <taxon>Metazoa</taxon>
        <taxon>Echinodermata</taxon>
        <taxon>Eleutherozoa</taxon>
        <taxon>Echinozoa</taxon>
        <taxon>Echinoidea</taxon>
        <taxon>Euechinoidea</taxon>
        <taxon>Echinacea</taxon>
        <taxon>Camarodonta</taxon>
        <taxon>Echinidea</taxon>
        <taxon>Strongylocentrotidae</taxon>
        <taxon>Strongylocentrotus</taxon>
    </lineage>
</organism>
<evidence type="ECO:0000313" key="16">
    <source>
        <dbReference type="Proteomes" id="UP000007110"/>
    </source>
</evidence>
<dbReference type="FunFam" id="2.70.98.10:FF:000035">
    <property type="entry name" value="Aldose 1-epimerase"/>
    <property type="match status" value="1"/>
</dbReference>
<evidence type="ECO:0000256" key="6">
    <source>
        <dbReference type="ARBA" id="ARBA00013185"/>
    </source>
</evidence>
<dbReference type="AlphaFoldDB" id="A0A7M7PR52"/>
<dbReference type="RefSeq" id="XP_030854308.1">
    <property type="nucleotide sequence ID" value="XM_030998448.1"/>
</dbReference>
<dbReference type="GO" id="GO:0006006">
    <property type="term" value="P:glucose metabolic process"/>
    <property type="evidence" value="ECO:0000318"/>
    <property type="project" value="GO_Central"/>
</dbReference>
<dbReference type="PANTHER" id="PTHR10091:SF0">
    <property type="entry name" value="GALACTOSE MUTAROTASE"/>
    <property type="match status" value="1"/>
</dbReference>
<evidence type="ECO:0000256" key="11">
    <source>
        <dbReference type="ARBA" id="ARBA00045743"/>
    </source>
</evidence>
<dbReference type="InterPro" id="IPR015443">
    <property type="entry name" value="Aldose_1-epimerase"/>
</dbReference>
<dbReference type="GO" id="GO:0033499">
    <property type="term" value="P:galactose catabolic process via UDP-galactose, Leloir pathway"/>
    <property type="evidence" value="ECO:0000318"/>
    <property type="project" value="GO_Central"/>
</dbReference>
<comment type="pathway">
    <text evidence="4">Carbohydrate metabolism; hexose metabolism.</text>
</comment>
<dbReference type="GeneID" id="755969"/>
<protein>
    <recommendedName>
        <fullName evidence="7">Galactose mutarotase</fullName>
        <ecNumber evidence="6">5.1.3.3</ecNumber>
    </recommendedName>
    <alternativeName>
        <fullName evidence="10">Aldose 1-epimerase</fullName>
    </alternativeName>
</protein>
<dbReference type="InterPro" id="IPR008183">
    <property type="entry name" value="Aldose_1/G6P_1-epimerase"/>
</dbReference>
<feature type="binding site" evidence="14">
    <location>
        <begin position="124"/>
        <end position="126"/>
    </location>
    <ligand>
        <name>beta-D-galactose</name>
        <dbReference type="ChEBI" id="CHEBI:27667"/>
    </ligand>
</feature>
<evidence type="ECO:0000313" key="15">
    <source>
        <dbReference type="EnsemblMetazoa" id="XP_030854308"/>
    </source>
</evidence>
<evidence type="ECO:0000256" key="3">
    <source>
        <dbReference type="ARBA" id="ARBA00004947"/>
    </source>
</evidence>
<reference evidence="16" key="1">
    <citation type="submission" date="2015-02" db="EMBL/GenBank/DDBJ databases">
        <title>Genome sequencing for Strongylocentrotus purpuratus.</title>
        <authorList>
            <person name="Murali S."/>
            <person name="Liu Y."/>
            <person name="Vee V."/>
            <person name="English A."/>
            <person name="Wang M."/>
            <person name="Skinner E."/>
            <person name="Han Y."/>
            <person name="Muzny D.M."/>
            <person name="Worley K.C."/>
            <person name="Gibbs R.A."/>
        </authorList>
    </citation>
    <scope>NUCLEOTIDE SEQUENCE</scope>
</reference>
<evidence type="ECO:0000256" key="1">
    <source>
        <dbReference type="ARBA" id="ARBA00001614"/>
    </source>
</evidence>
<comment type="function">
    <text evidence="11">Mutarotase that catalyzes the interconversion of beta-D-galactose and alpha-D-galactose during galactose metabolism. Beta-D-galactose is metabolized in the liver into glucose 1-phosphate, the primary metabolic fuel, by the action of four enzymes that constitute the Leloir pathway: GALM, GALK1 (galactokinase), GALT (galactose-1-phosphate uridylyltransferase) and GALE (UDP-galactose-4'-epimerase). Involved in the maintenance of the equilibrium between the beta- and alpha-anomers of galactose, therefore ensuring a sufficient supply of the alpha-anomer for GALK1. Also active on D-glucose although shows a preference for galactose over glucose.</text>
</comment>
<dbReference type="OrthoDB" id="274691at2759"/>
<dbReference type="KEGG" id="spu:755969"/>
<dbReference type="OMA" id="LENDHGM"/>
<evidence type="ECO:0000256" key="2">
    <source>
        <dbReference type="ARBA" id="ARBA00001712"/>
    </source>
</evidence>
<keyword evidence="8" id="KW-0413">Isomerase</keyword>
<keyword evidence="9" id="KW-0119">Carbohydrate metabolism</keyword>
<evidence type="ECO:0000256" key="4">
    <source>
        <dbReference type="ARBA" id="ARBA00005028"/>
    </source>
</evidence>
<dbReference type="InterPro" id="IPR018052">
    <property type="entry name" value="Ald1_epimerase_CS"/>
</dbReference>
<proteinExistence type="inferred from homology"/>
<comment type="catalytic activity">
    <reaction evidence="2">
        <text>alpha-D-galactose = beta-D-galactose</text>
        <dbReference type="Rhea" id="RHEA:28675"/>
        <dbReference type="ChEBI" id="CHEBI:27667"/>
        <dbReference type="ChEBI" id="CHEBI:28061"/>
        <dbReference type="EC" id="5.1.3.3"/>
    </reaction>
    <physiologicalReaction direction="right-to-left" evidence="2">
        <dbReference type="Rhea" id="RHEA:28677"/>
    </physiologicalReaction>
</comment>
<dbReference type="EnsemblMetazoa" id="XM_030998448">
    <property type="protein sequence ID" value="XP_030854308"/>
    <property type="gene ID" value="LOC755969"/>
</dbReference>
<evidence type="ECO:0000256" key="8">
    <source>
        <dbReference type="ARBA" id="ARBA00023235"/>
    </source>
</evidence>
<sequence>MGSTDRMAAQGYETNAPSFGVTIGRVVNRIAKGQFALDGVHYQLEINDGSNHIHGGVINFSHRLWEGHIEETGVSFSYTSPDGENGYPGEVFVTINYQLTDDNKLLISYVAKTTKATPINLTNHSYFNLGGHDSGSVTDHIVEIDADKYTPMVIETTIPSGEISSVDDTVFDLRSPTRIGDKINEVPGLGYDHNFCVKSSEKPCVMYVKHVTHKESGRKMEVSTTKPGIQFYTANYLNDSTVGKCGAIYPKHSALCLESQFYPNAVNQPNFPSCILQPGDMYTHLTAFAFSWN</sequence>
<dbReference type="InterPro" id="IPR047215">
    <property type="entry name" value="Galactose_mutarotase-like"/>
</dbReference>
<reference evidence="15" key="2">
    <citation type="submission" date="2021-01" db="UniProtKB">
        <authorList>
            <consortium name="EnsemblMetazoa"/>
        </authorList>
    </citation>
    <scope>IDENTIFICATION</scope>
</reference>
<comment type="catalytic activity">
    <reaction evidence="1">
        <text>alpha-D-glucose = beta-D-glucose</text>
        <dbReference type="Rhea" id="RHEA:10264"/>
        <dbReference type="ChEBI" id="CHEBI:15903"/>
        <dbReference type="ChEBI" id="CHEBI:17925"/>
        <dbReference type="EC" id="5.1.3.3"/>
    </reaction>
</comment>
<dbReference type="NCBIfam" id="NF008277">
    <property type="entry name" value="PRK11055.1"/>
    <property type="match status" value="1"/>
</dbReference>
<dbReference type="PANTHER" id="PTHR10091">
    <property type="entry name" value="ALDOSE-1-EPIMERASE"/>
    <property type="match status" value="1"/>
</dbReference>
<dbReference type="GO" id="GO:0030246">
    <property type="term" value="F:carbohydrate binding"/>
    <property type="evidence" value="ECO:0007669"/>
    <property type="project" value="InterPro"/>
</dbReference>
<evidence type="ECO:0000256" key="5">
    <source>
        <dbReference type="ARBA" id="ARBA00006206"/>
    </source>
</evidence>
<dbReference type="InParanoid" id="A0A7M7PR52"/>
<comment type="similarity">
    <text evidence="5">Belongs to the aldose epimerase family.</text>
</comment>
<feature type="binding site" evidence="13">
    <location>
        <position position="192"/>
    </location>
    <ligand>
        <name>beta-D-galactose</name>
        <dbReference type="ChEBI" id="CHEBI:27667"/>
    </ligand>
</feature>
<dbReference type="UniPathway" id="UPA00242"/>
<feature type="active site" description="Proton donor" evidence="12">
    <location>
        <position position="124"/>
    </location>
</feature>
<dbReference type="EC" id="5.1.3.3" evidence="6"/>
<evidence type="ECO:0000256" key="9">
    <source>
        <dbReference type="ARBA" id="ARBA00023277"/>
    </source>
</evidence>
<evidence type="ECO:0000256" key="7">
    <source>
        <dbReference type="ARBA" id="ARBA00021023"/>
    </source>
</evidence>
<dbReference type="Proteomes" id="UP000007110">
    <property type="component" value="Unassembled WGS sequence"/>
</dbReference>
<dbReference type="GO" id="GO:0004034">
    <property type="term" value="F:aldose 1-epimerase activity"/>
    <property type="evidence" value="ECO:0000318"/>
    <property type="project" value="GO_Central"/>
</dbReference>
<evidence type="ECO:0000256" key="14">
    <source>
        <dbReference type="PIRSR" id="PIRSR005096-3"/>
    </source>
</evidence>
<dbReference type="InterPro" id="IPR011013">
    <property type="entry name" value="Gal_mutarotase_sf_dom"/>
</dbReference>
<evidence type="ECO:0000256" key="12">
    <source>
        <dbReference type="PIRSR" id="PIRSR005096-1"/>
    </source>
</evidence>
<dbReference type="Gene3D" id="2.70.98.10">
    <property type="match status" value="1"/>
</dbReference>
<dbReference type="PIRSF" id="PIRSF005096">
    <property type="entry name" value="GALM"/>
    <property type="match status" value="1"/>
</dbReference>
<name>A0A7M7PR52_STRPU</name>